<evidence type="ECO:0000256" key="1">
    <source>
        <dbReference type="ARBA" id="ARBA00022612"/>
    </source>
</evidence>
<dbReference type="GO" id="GO:0005524">
    <property type="term" value="F:ATP binding"/>
    <property type="evidence" value="ECO:0007669"/>
    <property type="project" value="UniProtKB-KW"/>
</dbReference>
<evidence type="ECO:0000256" key="2">
    <source>
        <dbReference type="ARBA" id="ARBA00022741"/>
    </source>
</evidence>
<dbReference type="Gene3D" id="3.40.50.300">
    <property type="entry name" value="P-loop containing nucleotide triphosphate hydrolases"/>
    <property type="match status" value="1"/>
</dbReference>
<accession>A0A6J5NXK6</accession>
<dbReference type="InterPro" id="IPR035421">
    <property type="entry name" value="Terminase_6C"/>
</dbReference>
<feature type="domain" description="Terminase large subunit gp17-like C-terminal" evidence="5">
    <location>
        <begin position="326"/>
        <end position="476"/>
    </location>
</feature>
<protein>
    <submittedName>
        <fullName evidence="6">Archaeophage PsiM2, terminase large subunit</fullName>
    </submittedName>
</protein>
<dbReference type="InterPro" id="IPR027417">
    <property type="entry name" value="P-loop_NTPase"/>
</dbReference>
<keyword evidence="3" id="KW-0067">ATP-binding</keyword>
<evidence type="ECO:0000256" key="3">
    <source>
        <dbReference type="ARBA" id="ARBA00022840"/>
    </source>
</evidence>
<name>A0A6J5NXK6_9CAUD</name>
<evidence type="ECO:0000259" key="5">
    <source>
        <dbReference type="Pfam" id="PF17289"/>
    </source>
</evidence>
<keyword evidence="1" id="KW-1188">Viral release from host cell</keyword>
<organism evidence="6">
    <name type="scientific">uncultured Caudovirales phage</name>
    <dbReference type="NCBI Taxonomy" id="2100421"/>
    <lineage>
        <taxon>Viruses</taxon>
        <taxon>Duplodnaviria</taxon>
        <taxon>Heunggongvirae</taxon>
        <taxon>Uroviricota</taxon>
        <taxon>Caudoviricetes</taxon>
        <taxon>Peduoviridae</taxon>
        <taxon>Maltschvirus</taxon>
        <taxon>Maltschvirus maltsch</taxon>
    </lineage>
</organism>
<dbReference type="Gene3D" id="3.30.420.240">
    <property type="match status" value="1"/>
</dbReference>
<dbReference type="Pfam" id="PF03237">
    <property type="entry name" value="Terminase_6N"/>
    <property type="match status" value="1"/>
</dbReference>
<sequence>MSLQMMSDAAFIAARRRLETAARTCFAVFCSLCFPQTEGSAYRLTPFHLQLADLVQGVADGTRRPRQAVSAPPQHGKSRMLAVRAVAWIIAAYPGTHVALTGFSRALLVEFLGEVKDILRLPAYRRIFGGLSPRQGADRADIVVFTNGSSVVVRSAGSKLTGRRADWLIIDDPHPGRAEAESAIQRRKVIQWFFADCMTRLSPDAKILLIGTRWHPHDLIGHLTSDEYKQQLIDEGQGDAVFDRVVYKAVADGKGDDPLGRAEGEPLAPEIRPLSFLQGMRAALLGYEWDSLFQQAPRSSSSGQVDVNLVRRCDASQVPNNIPCTRGWDLALTEQQTSDYTAGARLAWDKETDTLYLTDMFRQRMVWGRVEAAIKRISLEDLETLGIARIGVEAVGGFQSGFSTLQQGLLGKVAVRARNPKSKSKLMRAAPWLAKIEAGKFVIVRGPWNKDFIDELEQFPDASHDDQIDAISIAYEEMKAGKLLLA</sequence>
<keyword evidence="2" id="KW-0547">Nucleotide-binding</keyword>
<evidence type="ECO:0000256" key="4">
    <source>
        <dbReference type="ARBA" id="ARBA00023219"/>
    </source>
</evidence>
<proteinExistence type="predicted"/>
<reference evidence="6" key="1">
    <citation type="submission" date="2020-04" db="EMBL/GenBank/DDBJ databases">
        <authorList>
            <person name="Chiriac C."/>
            <person name="Salcher M."/>
            <person name="Ghai R."/>
            <person name="Kavagutti S V."/>
        </authorList>
    </citation>
    <scope>NUCLEOTIDE SEQUENCE</scope>
</reference>
<dbReference type="EMBL" id="LR796738">
    <property type="protein sequence ID" value="CAB4162376.1"/>
    <property type="molecule type" value="Genomic_DNA"/>
</dbReference>
<gene>
    <name evidence="6" type="ORF">UFOVP783_39</name>
</gene>
<keyword evidence="4" id="KW-0231">Viral genome packaging</keyword>
<evidence type="ECO:0000313" key="6">
    <source>
        <dbReference type="EMBL" id="CAB4162376.1"/>
    </source>
</evidence>
<dbReference type="InterPro" id="IPR006517">
    <property type="entry name" value="Phage_terminase_lsu-like_C"/>
</dbReference>
<dbReference type="Pfam" id="PF17289">
    <property type="entry name" value="Terminase_6C"/>
    <property type="match status" value="1"/>
</dbReference>
<dbReference type="NCBIfam" id="TIGR01630">
    <property type="entry name" value="psiM2_ORF9"/>
    <property type="match status" value="1"/>
</dbReference>